<feature type="chain" id="PRO_5046041272" evidence="1">
    <location>
        <begin position="21"/>
        <end position="162"/>
    </location>
</feature>
<name>A0ABU7JIH4_9GAMM</name>
<proteinExistence type="predicted"/>
<keyword evidence="1" id="KW-0732">Signal</keyword>
<dbReference type="RefSeq" id="WP_330088815.1">
    <property type="nucleotide sequence ID" value="NZ_JAUGZK010000013.1"/>
</dbReference>
<dbReference type="EMBL" id="JAUGZK010000013">
    <property type="protein sequence ID" value="MEE2025504.1"/>
    <property type="molecule type" value="Genomic_DNA"/>
</dbReference>
<keyword evidence="3" id="KW-1185">Reference proteome</keyword>
<accession>A0ABU7JIH4</accession>
<evidence type="ECO:0000313" key="2">
    <source>
        <dbReference type="EMBL" id="MEE2025504.1"/>
    </source>
</evidence>
<sequence length="162" mass="17978">MKLKLMTIILAGLVSQSVMASTVVERKAMREAEAKIVEAAEQTKATCGNAELAVSVNWDEYRSMISANEKVLQDNRYQGQWVLSHTADRNTSVFEALSNICNDDEDYKEVIAELSAVVITPKPAFTDSDSSFKLDGTTLVIESGHRMNRSASDFVRPIKQLF</sequence>
<organism evidence="2 3">
    <name type="scientific">Alkalimonas mucilaginosa</name>
    <dbReference type="NCBI Taxonomy" id="3057676"/>
    <lineage>
        <taxon>Bacteria</taxon>
        <taxon>Pseudomonadati</taxon>
        <taxon>Pseudomonadota</taxon>
        <taxon>Gammaproteobacteria</taxon>
        <taxon>Alkalimonas</taxon>
    </lineage>
</organism>
<dbReference type="Proteomes" id="UP001339167">
    <property type="component" value="Unassembled WGS sequence"/>
</dbReference>
<protein>
    <submittedName>
        <fullName evidence="2">Uncharacterized protein</fullName>
    </submittedName>
</protein>
<reference evidence="2 3" key="1">
    <citation type="submission" date="2023-06" db="EMBL/GenBank/DDBJ databases">
        <title>Alkalimonas sp., MEB004 an alkaliphilic bacterium isolated from Lonar Lake, India.</title>
        <authorList>
            <person name="Joshi A."/>
            <person name="Thite S."/>
        </authorList>
    </citation>
    <scope>NUCLEOTIDE SEQUENCE [LARGE SCALE GENOMIC DNA]</scope>
    <source>
        <strain evidence="2 3">MEB004</strain>
    </source>
</reference>
<evidence type="ECO:0000256" key="1">
    <source>
        <dbReference type="SAM" id="SignalP"/>
    </source>
</evidence>
<feature type="signal peptide" evidence="1">
    <location>
        <begin position="1"/>
        <end position="20"/>
    </location>
</feature>
<comment type="caution">
    <text evidence="2">The sequence shown here is derived from an EMBL/GenBank/DDBJ whole genome shotgun (WGS) entry which is preliminary data.</text>
</comment>
<evidence type="ECO:0000313" key="3">
    <source>
        <dbReference type="Proteomes" id="UP001339167"/>
    </source>
</evidence>
<gene>
    <name evidence="2" type="ORF">QWF21_14800</name>
</gene>